<evidence type="ECO:0000313" key="1">
    <source>
        <dbReference type="EMBL" id="KKK64747.1"/>
    </source>
</evidence>
<sequence>MPTQRAHGGAPLIPIAISTPGIFGLNTEAEATLLGPEWATILTNVTFDGAGRAALRKGWASKTSSAVAGIVMRIFEYKKADATSEIIFSTDADIFTGVATPSSIEGSLAI</sequence>
<gene>
    <name evidence="1" type="ORF">LCGC14_2981100</name>
</gene>
<feature type="non-terminal residue" evidence="1">
    <location>
        <position position="110"/>
    </location>
</feature>
<reference evidence="1" key="1">
    <citation type="journal article" date="2015" name="Nature">
        <title>Complex archaea that bridge the gap between prokaryotes and eukaryotes.</title>
        <authorList>
            <person name="Spang A."/>
            <person name="Saw J.H."/>
            <person name="Jorgensen S.L."/>
            <person name="Zaremba-Niedzwiedzka K."/>
            <person name="Martijn J."/>
            <person name="Lind A.E."/>
            <person name="van Eijk R."/>
            <person name="Schleper C."/>
            <person name="Guy L."/>
            <person name="Ettema T.J."/>
        </authorList>
    </citation>
    <scope>NUCLEOTIDE SEQUENCE</scope>
</reference>
<accession>A0A0F8X6I6</accession>
<dbReference type="AlphaFoldDB" id="A0A0F8X6I6"/>
<protein>
    <submittedName>
        <fullName evidence="1">Uncharacterized protein</fullName>
    </submittedName>
</protein>
<name>A0A0F8X6I6_9ZZZZ</name>
<comment type="caution">
    <text evidence="1">The sequence shown here is derived from an EMBL/GenBank/DDBJ whole genome shotgun (WGS) entry which is preliminary data.</text>
</comment>
<organism evidence="1">
    <name type="scientific">marine sediment metagenome</name>
    <dbReference type="NCBI Taxonomy" id="412755"/>
    <lineage>
        <taxon>unclassified sequences</taxon>
        <taxon>metagenomes</taxon>
        <taxon>ecological metagenomes</taxon>
    </lineage>
</organism>
<dbReference type="EMBL" id="LAZR01060884">
    <property type="protein sequence ID" value="KKK64747.1"/>
    <property type="molecule type" value="Genomic_DNA"/>
</dbReference>
<proteinExistence type="predicted"/>